<reference evidence="2 3" key="1">
    <citation type="journal article" date="2015" name="Nature">
        <title>rRNA introns, odd ribosomes, and small enigmatic genomes across a large radiation of phyla.</title>
        <authorList>
            <person name="Brown C.T."/>
            <person name="Hug L.A."/>
            <person name="Thomas B.C."/>
            <person name="Sharon I."/>
            <person name="Castelle C.J."/>
            <person name="Singh A."/>
            <person name="Wilkins M.J."/>
            <person name="Williams K.H."/>
            <person name="Banfield J.F."/>
        </authorList>
    </citation>
    <scope>NUCLEOTIDE SEQUENCE [LARGE SCALE GENOMIC DNA]</scope>
</reference>
<feature type="transmembrane region" description="Helical" evidence="1">
    <location>
        <begin position="199"/>
        <end position="220"/>
    </location>
</feature>
<name>A0A0G0PPV7_9BACT</name>
<organism evidence="2 3">
    <name type="scientific">Candidatus Woesebacteria bacterium GW2011_GWB1_39_10</name>
    <dbReference type="NCBI Taxonomy" id="1618572"/>
    <lineage>
        <taxon>Bacteria</taxon>
        <taxon>Candidatus Woeseibacteriota</taxon>
    </lineage>
</organism>
<dbReference type="AlphaFoldDB" id="A0A0G0PPV7"/>
<feature type="transmembrane region" description="Helical" evidence="1">
    <location>
        <begin position="241"/>
        <end position="267"/>
    </location>
</feature>
<keyword evidence="1" id="KW-0472">Membrane</keyword>
<proteinExistence type="predicted"/>
<dbReference type="STRING" id="1618572.UT17_C0009G0007"/>
<gene>
    <name evidence="2" type="ORF">UT17_C0009G0007</name>
</gene>
<dbReference type="EMBL" id="LBVU01000009">
    <property type="protein sequence ID" value="KKQ91391.1"/>
    <property type="molecule type" value="Genomic_DNA"/>
</dbReference>
<protein>
    <recommendedName>
        <fullName evidence="4">FG-GAP repeat protein</fullName>
    </recommendedName>
</protein>
<evidence type="ECO:0008006" key="4">
    <source>
        <dbReference type="Google" id="ProtNLM"/>
    </source>
</evidence>
<dbReference type="Proteomes" id="UP000034774">
    <property type="component" value="Unassembled WGS sequence"/>
</dbReference>
<keyword evidence="1" id="KW-0812">Transmembrane</keyword>
<evidence type="ECO:0000313" key="3">
    <source>
        <dbReference type="Proteomes" id="UP000034774"/>
    </source>
</evidence>
<comment type="caution">
    <text evidence="2">The sequence shown here is derived from an EMBL/GenBank/DDBJ whole genome shotgun (WGS) entry which is preliminary data.</text>
</comment>
<evidence type="ECO:0000313" key="2">
    <source>
        <dbReference type="EMBL" id="KKQ91391.1"/>
    </source>
</evidence>
<accession>A0A0G0PPV7</accession>
<keyword evidence="1" id="KW-1133">Transmembrane helix</keyword>
<evidence type="ECO:0000256" key="1">
    <source>
        <dbReference type="SAM" id="Phobius"/>
    </source>
</evidence>
<sequence length="269" mass="28216">MRKFALYILVFVTYFVFRASDYVTGSAVEFVSMAFAQTSQGVAISTPMQGESFDGAIICSDSSDSEDIYVSCYREYDPNVFGVVTANAGVSFDDGAAGSVLVSTSGNAYVVVTTINGDIKKGDYITSSKTPGVGMLAKKSGYVLGTALDDYSNSDKTTRGKIQVNLGSRPAVLTTGAGNNLIQLITEGFAGAFESPLAALRYIVAGILVIVSVVFSLLHFGKIAKSGVEALGRNPLAARTIQFGIVMNILMAIVIMGVGLGIAYVVLVI</sequence>